<accession>A0A067P446</accession>
<organism evidence="2 3">
    <name type="scientific">Jaapia argillacea MUCL 33604</name>
    <dbReference type="NCBI Taxonomy" id="933084"/>
    <lineage>
        <taxon>Eukaryota</taxon>
        <taxon>Fungi</taxon>
        <taxon>Dikarya</taxon>
        <taxon>Basidiomycota</taxon>
        <taxon>Agaricomycotina</taxon>
        <taxon>Agaricomycetes</taxon>
        <taxon>Agaricomycetidae</taxon>
        <taxon>Jaapiales</taxon>
        <taxon>Jaapiaceae</taxon>
        <taxon>Jaapia</taxon>
    </lineage>
</organism>
<feature type="region of interest" description="Disordered" evidence="1">
    <location>
        <begin position="233"/>
        <end position="299"/>
    </location>
</feature>
<dbReference type="Proteomes" id="UP000027265">
    <property type="component" value="Unassembled WGS sequence"/>
</dbReference>
<name>A0A067P446_9AGAM</name>
<gene>
    <name evidence="2" type="ORF">JAAARDRAFT_82209</name>
</gene>
<dbReference type="AlphaFoldDB" id="A0A067P446"/>
<dbReference type="InParanoid" id="A0A067P446"/>
<feature type="compositionally biased region" description="Low complexity" evidence="1">
    <location>
        <begin position="14"/>
        <end position="26"/>
    </location>
</feature>
<feature type="compositionally biased region" description="Pro residues" evidence="1">
    <location>
        <begin position="276"/>
        <end position="289"/>
    </location>
</feature>
<proteinExistence type="predicted"/>
<evidence type="ECO:0000256" key="1">
    <source>
        <dbReference type="SAM" id="MobiDB-lite"/>
    </source>
</evidence>
<dbReference type="HOGENOM" id="CLU_844845_0_0_1"/>
<protein>
    <submittedName>
        <fullName evidence="2">Uncharacterized protein</fullName>
    </submittedName>
</protein>
<feature type="compositionally biased region" description="Basic residues" evidence="1">
    <location>
        <begin position="1"/>
        <end position="12"/>
    </location>
</feature>
<keyword evidence="3" id="KW-1185">Reference proteome</keyword>
<feature type="region of interest" description="Disordered" evidence="1">
    <location>
        <begin position="119"/>
        <end position="188"/>
    </location>
</feature>
<feature type="region of interest" description="Disordered" evidence="1">
    <location>
        <begin position="1"/>
        <end position="46"/>
    </location>
</feature>
<feature type="compositionally biased region" description="Pro residues" evidence="1">
    <location>
        <begin position="257"/>
        <end position="266"/>
    </location>
</feature>
<dbReference type="EMBL" id="KL197782">
    <property type="protein sequence ID" value="KDQ49514.1"/>
    <property type="molecule type" value="Genomic_DNA"/>
</dbReference>
<evidence type="ECO:0000313" key="3">
    <source>
        <dbReference type="Proteomes" id="UP000027265"/>
    </source>
</evidence>
<sequence length="329" mass="36229">MPPRAGRARPHPYRNNTPRPRPTSTNQGATPHDWNLGPIQPIQSPQGITINYNPRNELNWSGRHHTIATSSSSNLGRVLEDDYAEGNMVLEEQAVGQVVDETVSSSSSTSHRYHLSTYQTGHGYDISETSTSSPIPGNTRPNGNTRRTRRSPTDDHDVGQGSLSNSNFDYPTSRRVVPNPFPPTPKVGSRIRISTLVSHGRPERGSTGAPIPFPIHPSMTTQDNPSIGIPQPLPEWHTPSPGNVEAQEDNQYLTPTPASPTLPPVPLHENGSPTTLPRPIPSWPPPSPTPQETFKEPDFQYITPHHDPHHIHFLPVSSYSSLDEALRQL</sequence>
<feature type="compositionally biased region" description="Polar residues" evidence="1">
    <location>
        <begin position="161"/>
        <end position="170"/>
    </location>
</feature>
<evidence type="ECO:0000313" key="2">
    <source>
        <dbReference type="EMBL" id="KDQ49514.1"/>
    </source>
</evidence>
<feature type="compositionally biased region" description="Low complexity" evidence="1">
    <location>
        <begin position="136"/>
        <end position="145"/>
    </location>
</feature>
<reference evidence="3" key="1">
    <citation type="journal article" date="2014" name="Proc. Natl. Acad. Sci. U.S.A.">
        <title>Extensive sampling of basidiomycete genomes demonstrates inadequacy of the white-rot/brown-rot paradigm for wood decay fungi.</title>
        <authorList>
            <person name="Riley R."/>
            <person name="Salamov A.A."/>
            <person name="Brown D.W."/>
            <person name="Nagy L.G."/>
            <person name="Floudas D."/>
            <person name="Held B.W."/>
            <person name="Levasseur A."/>
            <person name="Lombard V."/>
            <person name="Morin E."/>
            <person name="Otillar R."/>
            <person name="Lindquist E.A."/>
            <person name="Sun H."/>
            <person name="LaButti K.M."/>
            <person name="Schmutz J."/>
            <person name="Jabbour D."/>
            <person name="Luo H."/>
            <person name="Baker S.E."/>
            <person name="Pisabarro A.G."/>
            <person name="Walton J.D."/>
            <person name="Blanchette R.A."/>
            <person name="Henrissat B."/>
            <person name="Martin F."/>
            <person name="Cullen D."/>
            <person name="Hibbett D.S."/>
            <person name="Grigoriev I.V."/>
        </authorList>
    </citation>
    <scope>NUCLEOTIDE SEQUENCE [LARGE SCALE GENOMIC DNA]</scope>
    <source>
        <strain evidence="3">MUCL 33604</strain>
    </source>
</reference>